<name>A0A1D6MGW4_MAIZE</name>
<accession>A0A1D6MGW4</accession>
<gene>
    <name evidence="1" type="ORF">ZEAMMB73_Zm00001d002239</name>
    <name evidence="2" type="ORF">ZEAMMB73_Zm00001d039421</name>
</gene>
<dbReference type="EMBL" id="CM007649">
    <property type="protein sequence ID" value="ONM28803.1"/>
    <property type="molecule type" value="Genomic_DNA"/>
</dbReference>
<dbReference type="EMBL" id="CM007648">
    <property type="protein sequence ID" value="ONM13613.1"/>
    <property type="molecule type" value="Genomic_DNA"/>
</dbReference>
<dbReference type="EMBL" id="CM007648">
    <property type="protein sequence ID" value="ONM13576.1"/>
    <property type="molecule type" value="Genomic_DNA"/>
</dbReference>
<protein>
    <submittedName>
        <fullName evidence="2">Uncharacterized protein</fullName>
    </submittedName>
</protein>
<sequence>MFYSDFGVFCLTEAKRNHQAVLFLLALDVRAMNKHVEYDSDAKITAMG</sequence>
<proteinExistence type="predicted"/>
<dbReference type="EMBL" id="CM007649">
    <property type="protein sequence ID" value="ONM28807.1"/>
    <property type="molecule type" value="Genomic_DNA"/>
</dbReference>
<organism evidence="2">
    <name type="scientific">Zea mays</name>
    <name type="common">Maize</name>
    <dbReference type="NCBI Taxonomy" id="4577"/>
    <lineage>
        <taxon>Eukaryota</taxon>
        <taxon>Viridiplantae</taxon>
        <taxon>Streptophyta</taxon>
        <taxon>Embryophyta</taxon>
        <taxon>Tracheophyta</taxon>
        <taxon>Spermatophyta</taxon>
        <taxon>Magnoliopsida</taxon>
        <taxon>Liliopsida</taxon>
        <taxon>Poales</taxon>
        <taxon>Poaceae</taxon>
        <taxon>PACMAD clade</taxon>
        <taxon>Panicoideae</taxon>
        <taxon>Andropogonodae</taxon>
        <taxon>Andropogoneae</taxon>
        <taxon>Tripsacinae</taxon>
        <taxon>Zea</taxon>
    </lineage>
</organism>
<evidence type="ECO:0000313" key="2">
    <source>
        <dbReference type="EMBL" id="ONM28807.1"/>
    </source>
</evidence>
<dbReference type="AlphaFoldDB" id="A0A1D6MGW4"/>
<reference evidence="2" key="1">
    <citation type="submission" date="2015-12" db="EMBL/GenBank/DDBJ databases">
        <title>Update maize B73 reference genome by single molecule sequencing technologies.</title>
        <authorList>
            <consortium name="Maize Genome Sequencing Project"/>
            <person name="Ware D."/>
        </authorList>
    </citation>
    <scope>NUCLEOTIDE SEQUENCE [LARGE SCALE GENOMIC DNA]</scope>
    <source>
        <tissue evidence="2">Seedling</tissue>
    </source>
</reference>
<evidence type="ECO:0000313" key="1">
    <source>
        <dbReference type="EMBL" id="ONM13576.1"/>
    </source>
</evidence>